<evidence type="ECO:0000256" key="4">
    <source>
        <dbReference type="ARBA" id="ARBA00023014"/>
    </source>
</evidence>
<keyword evidence="3" id="KW-0408">Iron</keyword>
<evidence type="ECO:0000259" key="6">
    <source>
        <dbReference type="PROSITE" id="PS51296"/>
    </source>
</evidence>
<evidence type="ECO:0000256" key="1">
    <source>
        <dbReference type="ARBA" id="ARBA00022714"/>
    </source>
</evidence>
<gene>
    <name evidence="7" type="ORF">D0861_06956</name>
</gene>
<evidence type="ECO:0000256" key="2">
    <source>
        <dbReference type="ARBA" id="ARBA00022723"/>
    </source>
</evidence>
<dbReference type="SUPFAM" id="SSF50022">
    <property type="entry name" value="ISP domain"/>
    <property type="match status" value="1"/>
</dbReference>
<dbReference type="VEuPathDB" id="FungiDB:BTJ68_08325"/>
<dbReference type="AlphaFoldDB" id="A0A3M7F6N7"/>
<dbReference type="Pfam" id="PF04305">
    <property type="entry name" value="DUF455"/>
    <property type="match status" value="1"/>
</dbReference>
<evidence type="ECO:0000256" key="5">
    <source>
        <dbReference type="SAM" id="MobiDB-lite"/>
    </source>
</evidence>
<dbReference type="InterPro" id="IPR007402">
    <property type="entry name" value="DUF455"/>
</dbReference>
<protein>
    <recommendedName>
        <fullName evidence="6">Rieske domain-containing protein</fullName>
    </recommendedName>
</protein>
<keyword evidence="4" id="KW-0411">Iron-sulfur</keyword>
<organism evidence="7 8">
    <name type="scientific">Hortaea werneckii</name>
    <name type="common">Black yeast</name>
    <name type="synonym">Cladosporium werneckii</name>
    <dbReference type="NCBI Taxonomy" id="91943"/>
    <lineage>
        <taxon>Eukaryota</taxon>
        <taxon>Fungi</taxon>
        <taxon>Dikarya</taxon>
        <taxon>Ascomycota</taxon>
        <taxon>Pezizomycotina</taxon>
        <taxon>Dothideomycetes</taxon>
        <taxon>Dothideomycetidae</taxon>
        <taxon>Mycosphaerellales</taxon>
        <taxon>Teratosphaeriaceae</taxon>
        <taxon>Hortaea</taxon>
    </lineage>
</organism>
<accession>A0A3M7F6N7</accession>
<keyword evidence="1" id="KW-0001">2Fe-2S</keyword>
<dbReference type="GO" id="GO:0051537">
    <property type="term" value="F:2 iron, 2 sulfur cluster binding"/>
    <property type="evidence" value="ECO:0007669"/>
    <property type="project" value="UniProtKB-KW"/>
</dbReference>
<dbReference type="PROSITE" id="PS51296">
    <property type="entry name" value="RIESKE"/>
    <property type="match status" value="1"/>
</dbReference>
<dbReference type="CDD" id="cd03467">
    <property type="entry name" value="Rieske"/>
    <property type="match status" value="1"/>
</dbReference>
<name>A0A3M7F6N7_HORWE</name>
<comment type="caution">
    <text evidence="7">The sequence shown here is derived from an EMBL/GenBank/DDBJ whole genome shotgun (WGS) entry which is preliminary data.</text>
</comment>
<dbReference type="GO" id="GO:0046872">
    <property type="term" value="F:metal ion binding"/>
    <property type="evidence" value="ECO:0007669"/>
    <property type="project" value="UniProtKB-KW"/>
</dbReference>
<evidence type="ECO:0000313" key="7">
    <source>
        <dbReference type="EMBL" id="RMY84452.1"/>
    </source>
</evidence>
<dbReference type="InterPro" id="IPR017941">
    <property type="entry name" value="Rieske_2Fe-2S"/>
</dbReference>
<dbReference type="EMBL" id="QWIR01000153">
    <property type="protein sequence ID" value="RMY84452.1"/>
    <property type="molecule type" value="Genomic_DNA"/>
</dbReference>
<evidence type="ECO:0000256" key="3">
    <source>
        <dbReference type="ARBA" id="ARBA00023004"/>
    </source>
</evidence>
<reference evidence="7 8" key="1">
    <citation type="journal article" date="2018" name="BMC Genomics">
        <title>Genomic evidence for intraspecific hybridization in a clonal and extremely halotolerant yeast.</title>
        <authorList>
            <person name="Gostincar C."/>
            <person name="Stajich J.E."/>
            <person name="Zupancic J."/>
            <person name="Zalar P."/>
            <person name="Gunde-Cimerman N."/>
        </authorList>
    </citation>
    <scope>NUCLEOTIDE SEQUENCE [LARGE SCALE GENOMIC DNA]</scope>
    <source>
        <strain evidence="7 8">EXF-2788</strain>
    </source>
</reference>
<dbReference type="SUPFAM" id="SSF47240">
    <property type="entry name" value="Ferritin-like"/>
    <property type="match status" value="1"/>
</dbReference>
<dbReference type="OrthoDB" id="426882at2759"/>
<keyword evidence="2" id="KW-0479">Metal-binding</keyword>
<dbReference type="Gene3D" id="2.102.10.10">
    <property type="entry name" value="Rieske [2Fe-2S] iron-sulphur domain"/>
    <property type="match status" value="1"/>
</dbReference>
<dbReference type="InterPro" id="IPR009078">
    <property type="entry name" value="Ferritin-like_SF"/>
</dbReference>
<dbReference type="PANTHER" id="PTHR42782">
    <property type="entry name" value="SI:CH73-314G15.3"/>
    <property type="match status" value="1"/>
</dbReference>
<proteinExistence type="predicted"/>
<feature type="region of interest" description="Disordered" evidence="5">
    <location>
        <begin position="1"/>
        <end position="21"/>
    </location>
</feature>
<dbReference type="Pfam" id="PF22543">
    <property type="entry name" value="Rieske_4"/>
    <property type="match status" value="1"/>
</dbReference>
<dbReference type="InterPro" id="IPR054716">
    <property type="entry name" value="Sol_Rieske_ferrdox_dom"/>
</dbReference>
<dbReference type="Proteomes" id="UP000268823">
    <property type="component" value="Unassembled WGS sequence"/>
</dbReference>
<dbReference type="CDD" id="cd00657">
    <property type="entry name" value="Ferritin_like"/>
    <property type="match status" value="1"/>
</dbReference>
<evidence type="ECO:0000313" key="8">
    <source>
        <dbReference type="Proteomes" id="UP000268823"/>
    </source>
</evidence>
<sequence>MPTSVELGERQHLSSSRKSTDDLPNGWTYYAMEQECPHAGGPMSDAQIDIEDSSYIASCPWHAYDFNLDTGASSYGVKACVFPIRSRTGKLYLELEADDEATLESIEPISEKVKYKHGSRAATNETVSSRPSDDASVCEWCAYILNTADPESKIELTTRLFSLFATREQTAEPMPIGAGTASPPSIPPRHDDLQTVKPWEIPSAGRGGTLKSRIAMLHALANIEQWAIDLALDICVRFAGFQTKATEGPDNDGLGLPRTYFYDWLKVANDEAKHFSLLRSRLEELGSYFGALPVHHGLWQSAEMTNDDLRARISIIALVHEARGLDVNPVTIDRFRKAKDLDSVDTLEVIHRDEITHVTTGHRWLSWICAQEGADPVEVFRKNVMKHFRGAVKGPFNAEARQQAGMDGSYYENLAGSMPIRGGDVIAGG</sequence>
<dbReference type="PANTHER" id="PTHR42782:SF2">
    <property type="entry name" value="3-OXOACYL-[ACYL-CARRIER-PROTEIN] SYNTHASE-LIKE PROTEIN"/>
    <property type="match status" value="1"/>
</dbReference>
<dbReference type="InterPro" id="IPR036922">
    <property type="entry name" value="Rieske_2Fe-2S_sf"/>
</dbReference>
<feature type="domain" description="Rieske" evidence="6">
    <location>
        <begin position="28"/>
        <end position="93"/>
    </location>
</feature>